<feature type="compositionally biased region" description="Basic residues" evidence="1">
    <location>
        <begin position="47"/>
        <end position="76"/>
    </location>
</feature>
<dbReference type="GO" id="GO:0045927">
    <property type="term" value="P:positive regulation of growth"/>
    <property type="evidence" value="ECO:0007669"/>
    <property type="project" value="InterPro"/>
</dbReference>
<dbReference type="Proteomes" id="UP000287651">
    <property type="component" value="Unassembled WGS sequence"/>
</dbReference>
<evidence type="ECO:0000313" key="6">
    <source>
        <dbReference type="Proteomes" id="UP000287651"/>
    </source>
</evidence>
<name>A0A426X4X9_ENSVE</name>
<organism evidence="5 6">
    <name type="scientific">Ensete ventricosum</name>
    <name type="common">Abyssinian banana</name>
    <name type="synonym">Musa ensete</name>
    <dbReference type="NCBI Taxonomy" id="4639"/>
    <lineage>
        <taxon>Eukaryota</taxon>
        <taxon>Viridiplantae</taxon>
        <taxon>Streptophyta</taxon>
        <taxon>Embryophyta</taxon>
        <taxon>Tracheophyta</taxon>
        <taxon>Spermatophyta</taxon>
        <taxon>Magnoliopsida</taxon>
        <taxon>Liliopsida</taxon>
        <taxon>Zingiberales</taxon>
        <taxon>Musaceae</taxon>
        <taxon>Ensete</taxon>
    </lineage>
</organism>
<evidence type="ECO:0000256" key="1">
    <source>
        <dbReference type="SAM" id="MobiDB-lite"/>
    </source>
</evidence>
<comment type="caution">
    <text evidence="5">The sequence shown here is derived from an EMBL/GenBank/DDBJ whole genome shotgun (WGS) entry which is preliminary data.</text>
</comment>
<gene>
    <name evidence="5" type="ORF">B296_00047268</name>
</gene>
<keyword evidence="2" id="KW-0472">Membrane</keyword>
<evidence type="ECO:0000313" key="5">
    <source>
        <dbReference type="EMBL" id="RRT34531.1"/>
    </source>
</evidence>
<dbReference type="PANTHER" id="PTHR31371">
    <property type="entry name" value="BNAC09G50660D PROTEIN"/>
    <property type="match status" value="1"/>
</dbReference>
<keyword evidence="2" id="KW-0812">Transmembrane</keyword>
<protein>
    <recommendedName>
        <fullName evidence="7">DUF668 domain-containing protein</fullName>
    </recommendedName>
</protein>
<dbReference type="InterPro" id="IPR007700">
    <property type="entry name" value="DUF668"/>
</dbReference>
<keyword evidence="2" id="KW-1133">Transmembrane helix</keyword>
<accession>A0A426X4X9</accession>
<feature type="domain" description="DUF668" evidence="3">
    <location>
        <begin position="529"/>
        <end position="633"/>
    </location>
</feature>
<dbReference type="EMBL" id="AMZH03026635">
    <property type="protein sequence ID" value="RRT34531.1"/>
    <property type="molecule type" value="Genomic_DNA"/>
</dbReference>
<dbReference type="PANTHER" id="PTHR31371:SF13">
    <property type="entry name" value="OS05G0457600 PROTEIN"/>
    <property type="match status" value="1"/>
</dbReference>
<evidence type="ECO:0008006" key="7">
    <source>
        <dbReference type="Google" id="ProtNLM"/>
    </source>
</evidence>
<feature type="domain" description="DUF3475" evidence="4">
    <location>
        <begin position="231"/>
        <end position="286"/>
    </location>
</feature>
<reference evidence="5 6" key="1">
    <citation type="journal article" date="2014" name="Agronomy (Basel)">
        <title>A Draft Genome Sequence for Ensete ventricosum, the Drought-Tolerant Tree Against Hunger.</title>
        <authorList>
            <person name="Harrison J."/>
            <person name="Moore K.A."/>
            <person name="Paszkiewicz K."/>
            <person name="Jones T."/>
            <person name="Grant M."/>
            <person name="Ambacheew D."/>
            <person name="Muzemil S."/>
            <person name="Studholme D.J."/>
        </authorList>
    </citation>
    <scope>NUCLEOTIDE SEQUENCE [LARGE SCALE GENOMIC DNA]</scope>
</reference>
<feature type="transmembrane region" description="Helical" evidence="2">
    <location>
        <begin position="437"/>
        <end position="462"/>
    </location>
</feature>
<sequence>MSSYTEDFDYYNVCYALLRCVRDAFPAIHTPTDAKQQMVDGHTAPAVHRRRRNRRRRVHHHRRWPGKRLKPRRKLRQGSAPLTAVEQVEPFRVWTKACQRGGKRRGRRLPLFLSLPTTDVTDIFNPSWVAFGAVTSESAQPRVPTEKPLGNGGRHLLVPSSLIYPNNSQEPQANPIPSLREAVFQEWKKNRACVVVPFSVKSAACMGVPKVLADLRTRVGGIDRERPVVGILAFEAAAAMSRLVSLYRSLDDDEVRRLRTDMRSQGVTYLTSKDQAFLLRLACAELVDELDRAAAAVARLGHKCSDPLLRGLDRLYADLKAGGICLFLRDGRAADQERFGLGATVKSVEKRIKRMERYVAATSRLYAEMQSLNELEASERRMQQQWRRHSGPIPVQKPGVTPAPHPVQLDLRSQLHKVRRLKAESLWNKTYDKAVDLMFRAVITVFARICVVFGSCLLGFAVGRDRNHRVLMLQSNPDSPGKYSSGPLERLAAKGVTFPRNSAPILMAKGALDKPFESLGKVLEAAPNTVGGSGLALRYANVIVLAEKLLAIKSIEGHGAPEEEEAKEEAAAVAREELYQMMPSGMRGTVRAKLRECWRREGGTTDASLAVGWKEAVGAILAWLGPVAHDTLRWQEERNMERQQRFHARPRALIPQTLHFSDREKTEAAIVEVLVGLSCMCWYEERGPEPLLTF</sequence>
<feature type="region of interest" description="Disordered" evidence="1">
    <location>
        <begin position="37"/>
        <end position="78"/>
    </location>
</feature>
<evidence type="ECO:0000259" key="3">
    <source>
        <dbReference type="Pfam" id="PF05003"/>
    </source>
</evidence>
<dbReference type="Pfam" id="PF11961">
    <property type="entry name" value="DUF3475"/>
    <property type="match status" value="1"/>
</dbReference>
<proteinExistence type="predicted"/>
<evidence type="ECO:0000256" key="2">
    <source>
        <dbReference type="SAM" id="Phobius"/>
    </source>
</evidence>
<dbReference type="InterPro" id="IPR021864">
    <property type="entry name" value="DUF3475"/>
</dbReference>
<dbReference type="Pfam" id="PF05003">
    <property type="entry name" value="DUF668"/>
    <property type="match status" value="1"/>
</dbReference>
<evidence type="ECO:0000259" key="4">
    <source>
        <dbReference type="Pfam" id="PF11961"/>
    </source>
</evidence>
<dbReference type="AlphaFoldDB" id="A0A426X4X9"/>